<dbReference type="Proteomes" id="UP001597102">
    <property type="component" value="Unassembled WGS sequence"/>
</dbReference>
<organism evidence="2 3">
    <name type="scientific">Methyloligella solikamskensis</name>
    <dbReference type="NCBI Taxonomy" id="1177756"/>
    <lineage>
        <taxon>Bacteria</taxon>
        <taxon>Pseudomonadati</taxon>
        <taxon>Pseudomonadota</taxon>
        <taxon>Alphaproteobacteria</taxon>
        <taxon>Hyphomicrobiales</taxon>
        <taxon>Hyphomicrobiaceae</taxon>
        <taxon>Methyloligella</taxon>
    </lineage>
</organism>
<evidence type="ECO:0000313" key="3">
    <source>
        <dbReference type="Proteomes" id="UP001597102"/>
    </source>
</evidence>
<proteinExistence type="predicted"/>
<keyword evidence="3" id="KW-1185">Reference proteome</keyword>
<name>A0ABW3J6E0_9HYPH</name>
<evidence type="ECO:0008006" key="4">
    <source>
        <dbReference type="Google" id="ProtNLM"/>
    </source>
</evidence>
<evidence type="ECO:0000256" key="1">
    <source>
        <dbReference type="SAM" id="SignalP"/>
    </source>
</evidence>
<sequence>MFKTTTFAASLALAAALSFSNVALADEDIPPSDEEVTKIEEALAAIGCKGGDYDAEKSGIFEIDDAECEIGPYDIKLDEDFNIIVMSRD</sequence>
<evidence type="ECO:0000313" key="2">
    <source>
        <dbReference type="EMBL" id="MFD0985824.1"/>
    </source>
</evidence>
<comment type="caution">
    <text evidence="2">The sequence shown here is derived from an EMBL/GenBank/DDBJ whole genome shotgun (WGS) entry which is preliminary data.</text>
</comment>
<keyword evidence="1" id="KW-0732">Signal</keyword>
<feature type="signal peptide" evidence="1">
    <location>
        <begin position="1"/>
        <end position="25"/>
    </location>
</feature>
<dbReference type="RefSeq" id="WP_379084820.1">
    <property type="nucleotide sequence ID" value="NZ_JBHTJO010000001.1"/>
</dbReference>
<accession>A0ABW3J6E0</accession>
<gene>
    <name evidence="2" type="ORF">ACFQ2F_01785</name>
</gene>
<protein>
    <recommendedName>
        <fullName evidence="4">PepSY domain-containing protein</fullName>
    </recommendedName>
</protein>
<reference evidence="3" key="1">
    <citation type="journal article" date="2019" name="Int. J. Syst. Evol. Microbiol.">
        <title>The Global Catalogue of Microorganisms (GCM) 10K type strain sequencing project: providing services to taxonomists for standard genome sequencing and annotation.</title>
        <authorList>
            <consortium name="The Broad Institute Genomics Platform"/>
            <consortium name="The Broad Institute Genome Sequencing Center for Infectious Disease"/>
            <person name="Wu L."/>
            <person name="Ma J."/>
        </authorList>
    </citation>
    <scope>NUCLEOTIDE SEQUENCE [LARGE SCALE GENOMIC DNA]</scope>
    <source>
        <strain evidence="3">CCUG 61697</strain>
    </source>
</reference>
<feature type="chain" id="PRO_5047186974" description="PepSY domain-containing protein" evidence="1">
    <location>
        <begin position="26"/>
        <end position="89"/>
    </location>
</feature>
<dbReference type="EMBL" id="JBHTJO010000001">
    <property type="protein sequence ID" value="MFD0985824.1"/>
    <property type="molecule type" value="Genomic_DNA"/>
</dbReference>